<dbReference type="CDD" id="cd17874">
    <property type="entry name" value="FtsY"/>
    <property type="match status" value="1"/>
</dbReference>
<dbReference type="Proteomes" id="UP000593765">
    <property type="component" value="Chromosome"/>
</dbReference>
<evidence type="ECO:0000256" key="9">
    <source>
        <dbReference type="HAMAP-Rule" id="MF_00920"/>
    </source>
</evidence>
<evidence type="ECO:0000313" key="11">
    <source>
        <dbReference type="EMBL" id="QOV87709.1"/>
    </source>
</evidence>
<dbReference type="Pfam" id="PF02881">
    <property type="entry name" value="SRP54_N"/>
    <property type="match status" value="1"/>
</dbReference>
<dbReference type="PANTHER" id="PTHR43134:SF1">
    <property type="entry name" value="SIGNAL RECOGNITION PARTICLE RECEPTOR SUBUNIT ALPHA"/>
    <property type="match status" value="1"/>
</dbReference>
<reference evidence="11 12" key="1">
    <citation type="submission" date="2020-10" db="EMBL/GenBank/DDBJ databases">
        <title>Wide distribution of Phycisphaera-like planctomycetes from WD2101 soil group in peatlands and genome analysis of the first cultivated representative.</title>
        <authorList>
            <person name="Dedysh S.N."/>
            <person name="Beletsky A.V."/>
            <person name="Ivanova A."/>
            <person name="Kulichevskaya I.S."/>
            <person name="Suzina N.E."/>
            <person name="Philippov D.A."/>
            <person name="Rakitin A.L."/>
            <person name="Mardanov A.V."/>
            <person name="Ravin N.V."/>
        </authorList>
    </citation>
    <scope>NUCLEOTIDE SEQUENCE [LARGE SCALE GENOMIC DNA]</scope>
    <source>
        <strain evidence="11 12">M1803</strain>
    </source>
</reference>
<dbReference type="InterPro" id="IPR036225">
    <property type="entry name" value="SRP/SRP_N"/>
</dbReference>
<keyword evidence="12" id="KW-1185">Reference proteome</keyword>
<gene>
    <name evidence="9 11" type="primary">ftsY</name>
    <name evidence="11" type="ORF">IPV69_15605</name>
</gene>
<dbReference type="GO" id="GO:0005737">
    <property type="term" value="C:cytoplasm"/>
    <property type="evidence" value="ECO:0007669"/>
    <property type="project" value="UniProtKB-SubCell"/>
</dbReference>
<evidence type="ECO:0000256" key="4">
    <source>
        <dbReference type="ARBA" id="ARBA00022801"/>
    </source>
</evidence>
<keyword evidence="4 9" id="KW-0378">Hydrolase</keyword>
<feature type="domain" description="SRP54-type proteins GTP-binding" evidence="10">
    <location>
        <begin position="292"/>
        <end position="305"/>
    </location>
</feature>
<evidence type="ECO:0000256" key="3">
    <source>
        <dbReference type="ARBA" id="ARBA00022741"/>
    </source>
</evidence>
<dbReference type="InterPro" id="IPR027417">
    <property type="entry name" value="P-loop_NTPase"/>
</dbReference>
<comment type="caution">
    <text evidence="9">Lacks conserved residue(s) required for the propagation of feature annotation.</text>
</comment>
<keyword evidence="5 9" id="KW-0342">GTP-binding</keyword>
<protein>
    <recommendedName>
        <fullName evidence="9">Signal recognition particle receptor FtsY</fullName>
        <shortName evidence="9">SRP receptor</shortName>
        <ecNumber evidence="9">3.6.5.4</ecNumber>
    </recommendedName>
</protein>
<dbReference type="EC" id="3.6.5.4" evidence="9"/>
<feature type="binding site" evidence="9">
    <location>
        <begin position="207"/>
        <end position="211"/>
    </location>
    <ligand>
        <name>GTP</name>
        <dbReference type="ChEBI" id="CHEBI:37565"/>
    </ligand>
</feature>
<dbReference type="SMART" id="SM00382">
    <property type="entry name" value="AAA"/>
    <property type="match status" value="1"/>
</dbReference>
<organism evidence="11 12">
    <name type="scientific">Humisphaera borealis</name>
    <dbReference type="NCBI Taxonomy" id="2807512"/>
    <lineage>
        <taxon>Bacteria</taxon>
        <taxon>Pseudomonadati</taxon>
        <taxon>Planctomycetota</taxon>
        <taxon>Phycisphaerae</taxon>
        <taxon>Tepidisphaerales</taxon>
        <taxon>Tepidisphaeraceae</taxon>
        <taxon>Humisphaera</taxon>
    </lineage>
</organism>
<dbReference type="InterPro" id="IPR042101">
    <property type="entry name" value="SRP54_N_sf"/>
</dbReference>
<dbReference type="GO" id="GO:0005886">
    <property type="term" value="C:plasma membrane"/>
    <property type="evidence" value="ECO:0007669"/>
    <property type="project" value="UniProtKB-SubCell"/>
</dbReference>
<dbReference type="PROSITE" id="PS00300">
    <property type="entry name" value="SRP54"/>
    <property type="match status" value="1"/>
</dbReference>
<evidence type="ECO:0000313" key="12">
    <source>
        <dbReference type="Proteomes" id="UP000593765"/>
    </source>
</evidence>
<dbReference type="SUPFAM" id="SSF47364">
    <property type="entry name" value="Domain of the SRP/SRP receptor G-proteins"/>
    <property type="match status" value="1"/>
</dbReference>
<comment type="catalytic activity">
    <reaction evidence="8 9">
        <text>GTP + H2O = GDP + phosphate + H(+)</text>
        <dbReference type="Rhea" id="RHEA:19669"/>
        <dbReference type="ChEBI" id="CHEBI:15377"/>
        <dbReference type="ChEBI" id="CHEBI:15378"/>
        <dbReference type="ChEBI" id="CHEBI:37565"/>
        <dbReference type="ChEBI" id="CHEBI:43474"/>
        <dbReference type="ChEBI" id="CHEBI:58189"/>
        <dbReference type="EC" id="3.6.5.4"/>
    </reaction>
</comment>
<comment type="subcellular location">
    <subcellularLocation>
        <location evidence="9">Cell membrane</location>
        <topology evidence="9">Peripheral membrane protein</topology>
        <orientation evidence="9">Cytoplasmic side</orientation>
    </subcellularLocation>
    <subcellularLocation>
        <location evidence="9">Cytoplasm</location>
    </subcellularLocation>
</comment>
<evidence type="ECO:0000259" key="10">
    <source>
        <dbReference type="PROSITE" id="PS00300"/>
    </source>
</evidence>
<evidence type="ECO:0000256" key="7">
    <source>
        <dbReference type="ARBA" id="ARBA00023170"/>
    </source>
</evidence>
<accession>A0A7M2WQM5</accession>
<evidence type="ECO:0000256" key="1">
    <source>
        <dbReference type="ARBA" id="ARBA00022475"/>
    </source>
</evidence>
<keyword evidence="2 9" id="KW-0963">Cytoplasm</keyword>
<dbReference type="InterPro" id="IPR013822">
    <property type="entry name" value="Signal_recog_particl_SRP54_hlx"/>
</dbReference>
<dbReference type="SMART" id="SM00962">
    <property type="entry name" value="SRP54"/>
    <property type="match status" value="1"/>
</dbReference>
<dbReference type="NCBIfam" id="TIGR00064">
    <property type="entry name" value="ftsY"/>
    <property type="match status" value="1"/>
</dbReference>
<dbReference type="Gene3D" id="3.40.50.300">
    <property type="entry name" value="P-loop containing nucleotide triphosphate hydrolases"/>
    <property type="match status" value="1"/>
</dbReference>
<dbReference type="Pfam" id="PF00448">
    <property type="entry name" value="SRP54"/>
    <property type="match status" value="1"/>
</dbReference>
<dbReference type="FunFam" id="3.40.50.300:FF:000053">
    <property type="entry name" value="Signal recognition particle receptor FtsY"/>
    <property type="match status" value="1"/>
</dbReference>
<evidence type="ECO:0000256" key="8">
    <source>
        <dbReference type="ARBA" id="ARBA00048027"/>
    </source>
</evidence>
<keyword evidence="6 9" id="KW-0472">Membrane</keyword>
<dbReference type="RefSeq" id="WP_206290619.1">
    <property type="nucleotide sequence ID" value="NZ_CP063458.1"/>
</dbReference>
<dbReference type="SUPFAM" id="SSF52540">
    <property type="entry name" value="P-loop containing nucleoside triphosphate hydrolases"/>
    <property type="match status" value="1"/>
</dbReference>
<dbReference type="PANTHER" id="PTHR43134">
    <property type="entry name" value="SIGNAL RECOGNITION PARTICLE RECEPTOR SUBUNIT ALPHA"/>
    <property type="match status" value="1"/>
</dbReference>
<evidence type="ECO:0000256" key="6">
    <source>
        <dbReference type="ARBA" id="ARBA00023136"/>
    </source>
</evidence>
<keyword evidence="3 9" id="KW-0547">Nucleotide-binding</keyword>
<comment type="function">
    <text evidence="9">Involved in targeting and insertion of nascent membrane proteins into the cytoplasmic membrane. Acts as a receptor for the complex formed by the signal recognition particle (SRP) and the ribosome-nascent chain (RNC).</text>
</comment>
<evidence type="ECO:0000256" key="5">
    <source>
        <dbReference type="ARBA" id="ARBA00023134"/>
    </source>
</evidence>
<sequence length="319" mass="34469">MAFFSKTIDKLKGALRKTAEVLNTDVRTLFVPGRQIDDTFLTEIEEKLLQADMGVGNVDRIVTAIRDKWRLGRIRNAPDALGVIREQVLGMLTAAPAEGAPPSKSDDRELHFAEAGPTVILVAGINGAGKTTSIAKLAWLLKNEMGKKVMVCASDTFRAGAVHQLSIWAERIGVEIVRHKQGADPAAVAYDACEAAKTRGIDVLIVDTAGRLHTQDHLMRELTKIRDVVTKRIEGAPHEVLLVLDATTGQNAVLQAKNFGQAIAVTGILLAKLDGTAKGGVVLSIKQQLNIPVKFIGLGETPQDIETFEPKRFVEALFG</sequence>
<dbReference type="InterPro" id="IPR004390">
    <property type="entry name" value="SR_rcpt_FtsY"/>
</dbReference>
<dbReference type="GO" id="GO:0005525">
    <property type="term" value="F:GTP binding"/>
    <property type="evidence" value="ECO:0007669"/>
    <property type="project" value="UniProtKB-UniRule"/>
</dbReference>
<keyword evidence="1 9" id="KW-1003">Cell membrane</keyword>
<dbReference type="SMART" id="SM00963">
    <property type="entry name" value="SRP54_N"/>
    <property type="match status" value="1"/>
</dbReference>
<feature type="binding site" evidence="9">
    <location>
        <begin position="124"/>
        <end position="131"/>
    </location>
    <ligand>
        <name>GTP</name>
        <dbReference type="ChEBI" id="CHEBI:37565"/>
    </ligand>
</feature>
<dbReference type="HAMAP" id="MF_00920">
    <property type="entry name" value="FtsY"/>
    <property type="match status" value="1"/>
</dbReference>
<dbReference type="GO" id="GO:0006614">
    <property type="term" value="P:SRP-dependent cotranslational protein targeting to membrane"/>
    <property type="evidence" value="ECO:0007669"/>
    <property type="project" value="InterPro"/>
</dbReference>
<keyword evidence="7 9" id="KW-0675">Receptor</keyword>
<proteinExistence type="inferred from homology"/>
<dbReference type="GO" id="GO:0005047">
    <property type="term" value="F:signal recognition particle binding"/>
    <property type="evidence" value="ECO:0007669"/>
    <property type="project" value="TreeGrafter"/>
</dbReference>
<name>A0A7M2WQM5_9BACT</name>
<evidence type="ECO:0000256" key="2">
    <source>
        <dbReference type="ARBA" id="ARBA00022490"/>
    </source>
</evidence>
<dbReference type="EMBL" id="CP063458">
    <property type="protein sequence ID" value="QOV87709.1"/>
    <property type="molecule type" value="Genomic_DNA"/>
</dbReference>
<dbReference type="KEGG" id="hbs:IPV69_15605"/>
<comment type="similarity">
    <text evidence="9">Belongs to the GTP-binding SRP family. FtsY subfamily.</text>
</comment>
<dbReference type="InterPro" id="IPR003593">
    <property type="entry name" value="AAA+_ATPase"/>
</dbReference>
<comment type="subunit">
    <text evidence="9">Part of the signal recognition particle protein translocation system, which is composed of SRP and FtsY.</text>
</comment>
<dbReference type="AlphaFoldDB" id="A0A7M2WQM5"/>
<dbReference type="GO" id="GO:0003924">
    <property type="term" value="F:GTPase activity"/>
    <property type="evidence" value="ECO:0007669"/>
    <property type="project" value="UniProtKB-UniRule"/>
</dbReference>
<dbReference type="Gene3D" id="1.20.120.140">
    <property type="entry name" value="Signal recognition particle SRP54, nucleotide-binding domain"/>
    <property type="match status" value="1"/>
</dbReference>
<dbReference type="InterPro" id="IPR000897">
    <property type="entry name" value="SRP54_GTPase_dom"/>
</dbReference>